<dbReference type="AlphaFoldDB" id="A0AA39UGZ4"/>
<organism evidence="1 2">
    <name type="scientific">Acer saccharum</name>
    <name type="common">Sugar maple</name>
    <dbReference type="NCBI Taxonomy" id="4024"/>
    <lineage>
        <taxon>Eukaryota</taxon>
        <taxon>Viridiplantae</taxon>
        <taxon>Streptophyta</taxon>
        <taxon>Embryophyta</taxon>
        <taxon>Tracheophyta</taxon>
        <taxon>Spermatophyta</taxon>
        <taxon>Magnoliopsida</taxon>
        <taxon>eudicotyledons</taxon>
        <taxon>Gunneridae</taxon>
        <taxon>Pentapetalae</taxon>
        <taxon>rosids</taxon>
        <taxon>malvids</taxon>
        <taxon>Sapindales</taxon>
        <taxon>Sapindaceae</taxon>
        <taxon>Hippocastanoideae</taxon>
        <taxon>Acereae</taxon>
        <taxon>Acer</taxon>
    </lineage>
</organism>
<reference evidence="1" key="1">
    <citation type="journal article" date="2022" name="Plant J.">
        <title>Strategies of tolerance reflected in two North American maple genomes.</title>
        <authorList>
            <person name="McEvoy S.L."/>
            <person name="Sezen U.U."/>
            <person name="Trouern-Trend A."/>
            <person name="McMahon S.M."/>
            <person name="Schaberg P.G."/>
            <person name="Yang J."/>
            <person name="Wegrzyn J.L."/>
            <person name="Swenson N.G."/>
        </authorList>
    </citation>
    <scope>NUCLEOTIDE SEQUENCE</scope>
    <source>
        <strain evidence="1">NS2018</strain>
    </source>
</reference>
<gene>
    <name evidence="1" type="ORF">LWI29_008287</name>
</gene>
<dbReference type="Proteomes" id="UP001168877">
    <property type="component" value="Unassembled WGS sequence"/>
</dbReference>
<dbReference type="EMBL" id="JAUESC010000388">
    <property type="protein sequence ID" value="KAK0570909.1"/>
    <property type="molecule type" value="Genomic_DNA"/>
</dbReference>
<dbReference type="CDD" id="cd00173">
    <property type="entry name" value="SH2"/>
    <property type="match status" value="1"/>
</dbReference>
<proteinExistence type="predicted"/>
<name>A0AA39UGZ4_ACESA</name>
<keyword evidence="2" id="KW-1185">Reference proteome</keyword>
<evidence type="ECO:0000313" key="1">
    <source>
        <dbReference type="EMBL" id="KAK0570909.1"/>
    </source>
</evidence>
<sequence length="147" mass="16376">MRWNGDGDILGGGAVRGVDEGNILCADGNDGEAEERIWWTDMVHQWRTRCIDLVHQLRIGNWVVRASTLQRRSYTLSIKEKLGDVTNFMKSWSFDPLTDCLASRVICTPSWMKSATATNSFSANPLVVMAGDPMRMPPGTSALLLPY</sequence>
<accession>A0AA39UGZ4</accession>
<protein>
    <submittedName>
        <fullName evidence="1">Uncharacterized protein</fullName>
    </submittedName>
</protein>
<comment type="caution">
    <text evidence="1">The sequence shown here is derived from an EMBL/GenBank/DDBJ whole genome shotgun (WGS) entry which is preliminary data.</text>
</comment>
<reference evidence="1" key="2">
    <citation type="submission" date="2023-06" db="EMBL/GenBank/DDBJ databases">
        <authorList>
            <person name="Swenson N.G."/>
            <person name="Wegrzyn J.L."/>
            <person name="Mcevoy S.L."/>
        </authorList>
    </citation>
    <scope>NUCLEOTIDE SEQUENCE</scope>
    <source>
        <strain evidence="1">NS2018</strain>
        <tissue evidence="1">Leaf</tissue>
    </source>
</reference>
<evidence type="ECO:0000313" key="2">
    <source>
        <dbReference type="Proteomes" id="UP001168877"/>
    </source>
</evidence>